<gene>
    <name evidence="1" type="ORF">G9272_32255</name>
</gene>
<dbReference type="AlphaFoldDB" id="A0A6M4WWS9"/>
<keyword evidence="2" id="KW-1185">Reference proteome</keyword>
<evidence type="ECO:0000313" key="1">
    <source>
        <dbReference type="EMBL" id="QJT04392.1"/>
    </source>
</evidence>
<evidence type="ECO:0000313" key="2">
    <source>
        <dbReference type="Proteomes" id="UP000502665"/>
    </source>
</evidence>
<accession>A0A6M4WWS9</accession>
<dbReference type="Proteomes" id="UP000502665">
    <property type="component" value="Chromosome"/>
</dbReference>
<dbReference type="EMBL" id="CP049838">
    <property type="protein sequence ID" value="QJT04392.1"/>
    <property type="molecule type" value="Genomic_DNA"/>
</dbReference>
<proteinExistence type="predicted"/>
<protein>
    <submittedName>
        <fullName evidence="1">Uncharacterized protein</fullName>
    </submittedName>
</protein>
<organism evidence="1 2">
    <name type="scientific">Streptomyces asoensis</name>
    <dbReference type="NCBI Taxonomy" id="249586"/>
    <lineage>
        <taxon>Bacteria</taxon>
        <taxon>Bacillati</taxon>
        <taxon>Actinomycetota</taxon>
        <taxon>Actinomycetes</taxon>
        <taxon>Kitasatosporales</taxon>
        <taxon>Streptomycetaceae</taxon>
        <taxon>Streptomyces</taxon>
    </lineage>
</organism>
<reference evidence="1" key="1">
    <citation type="submission" date="2020-03" db="EMBL/GenBank/DDBJ databases">
        <title>Molecular networking-based the target discovery of potent antiproliferative macrolactams: 5/6/7/16 polycyclic ansamycins and glycosylated trienomycin from Streptomyces cacaoi subsp. asoensis.</title>
        <authorList>
            <person name="Liu L.-L."/>
        </authorList>
    </citation>
    <scope>NUCLEOTIDE SEQUENCE [LARGE SCALE GENOMIC DNA]</scope>
    <source>
        <strain evidence="1">H2S5</strain>
    </source>
</reference>
<name>A0A6M4WWS9_9ACTN</name>
<sequence>MTGARPRGSNSITSRCPACRAPLLVQWVGHTAALKASVPLPPPDEPRPYRAALADSSPNDLVWCLPRLPHRALRLRWTTGRHPPDCPHQHLTAHKCPTQPLF</sequence>